<reference evidence="4 5" key="1">
    <citation type="submission" date="2022-01" db="EMBL/GenBank/DDBJ databases">
        <title>Labilibaculum sp. nov, a marine bacterium isolated from Antarctica.</title>
        <authorList>
            <person name="Dai W."/>
        </authorList>
    </citation>
    <scope>NUCLEOTIDE SEQUENCE [LARGE SCALE GENOMIC DNA]</scope>
    <source>
        <strain evidence="4 5">DW002</strain>
    </source>
</reference>
<evidence type="ECO:0000313" key="5">
    <source>
        <dbReference type="Proteomes" id="UP001528920"/>
    </source>
</evidence>
<comment type="cofactor">
    <cofactor evidence="1">
        <name>pyridoxal 5'-phosphate</name>
        <dbReference type="ChEBI" id="CHEBI:597326"/>
    </cofactor>
</comment>
<dbReference type="PANTHER" id="PTHR43295">
    <property type="entry name" value="ARGININE DECARBOXYLASE"/>
    <property type="match status" value="1"/>
</dbReference>
<dbReference type="InterPro" id="IPR009006">
    <property type="entry name" value="Ala_racemase/Decarboxylase_C"/>
</dbReference>
<dbReference type="RefSeq" id="WP_275108302.1">
    <property type="nucleotide sequence ID" value="NZ_JAKJSC010000001.1"/>
</dbReference>
<evidence type="ECO:0000256" key="1">
    <source>
        <dbReference type="ARBA" id="ARBA00001933"/>
    </source>
</evidence>
<dbReference type="InterPro" id="IPR029066">
    <property type="entry name" value="PLP-binding_barrel"/>
</dbReference>
<dbReference type="SUPFAM" id="SSF51419">
    <property type="entry name" value="PLP-binding barrel"/>
    <property type="match status" value="1"/>
</dbReference>
<dbReference type="SUPFAM" id="SSF50621">
    <property type="entry name" value="Alanine racemase C-terminal domain-like"/>
    <property type="match status" value="1"/>
</dbReference>
<organism evidence="4 5">
    <name type="scientific">Paralabilibaculum antarcticum</name>
    <dbReference type="NCBI Taxonomy" id="2912572"/>
    <lineage>
        <taxon>Bacteria</taxon>
        <taxon>Pseudomonadati</taxon>
        <taxon>Bacteroidota</taxon>
        <taxon>Bacteroidia</taxon>
        <taxon>Marinilabiliales</taxon>
        <taxon>Marinifilaceae</taxon>
        <taxon>Paralabilibaculum</taxon>
    </lineage>
</organism>
<dbReference type="Pfam" id="PF02784">
    <property type="entry name" value="Orn_Arg_deC_N"/>
    <property type="match status" value="1"/>
</dbReference>
<feature type="domain" description="Orn/DAP/Arg decarboxylase 2 N-terminal" evidence="3">
    <location>
        <begin position="69"/>
        <end position="312"/>
    </location>
</feature>
<protein>
    <submittedName>
        <fullName evidence="4">Arginine decarboxylase</fullName>
    </submittedName>
</protein>
<comment type="caution">
    <text evidence="4">The sequence shown here is derived from an EMBL/GenBank/DDBJ whole genome shotgun (WGS) entry which is preliminary data.</text>
</comment>
<dbReference type="InterPro" id="IPR022644">
    <property type="entry name" value="De-COase2_N"/>
</dbReference>
<evidence type="ECO:0000259" key="3">
    <source>
        <dbReference type="Pfam" id="PF02784"/>
    </source>
</evidence>
<sequence length="469" mass="55119">MKNTYFDLIEQSYYFPQEGFDLRDDFLTFQGISLKYLIEKHGTPFRFFYLPKIGDQIKKARNLFNRAIKKNNYNGKYHYCYCTKCNHFAHVIGEALKHNVNLETSSSFDIDLILNLYKENKIEKDRIIVHNGYKTDDYLRRILAMQEFGFTNSIIIFDSVKELDRLENIVKDQVVKVGLRMAINEEPQSAYYTSRLGISHSEIIEFYKTKIKDNPKFELKMLHFFVDSGIKDSLYYWGEFQKALKVYTELKKESDTLDSFNLGGGFPIRNNLGFEYNYDYMINEIVSNIKNACEAENIPEPNIYTEFGKYTVGESGAIIFKVLEQKQQNDTESWYIIDNSLMNTIPDAWSIHEKFILLPINKWKNEYKRVNIGGISCDHSDYYNSEDLNQEVLLPDYSREEKEPLYVGFFHTGAYQDSISGYGGIKHCLIPSPKHVIIDRDEKGNFFDYVYRNEQSADEMFKLLGYKKK</sequence>
<dbReference type="Proteomes" id="UP001528920">
    <property type="component" value="Unassembled WGS sequence"/>
</dbReference>
<evidence type="ECO:0000256" key="2">
    <source>
        <dbReference type="ARBA" id="ARBA00022898"/>
    </source>
</evidence>
<gene>
    <name evidence="4" type="ORF">L3049_03010</name>
</gene>
<accession>A0ABT5VNF4</accession>
<keyword evidence="2" id="KW-0663">Pyridoxal phosphate</keyword>
<name>A0ABT5VNF4_9BACT</name>
<keyword evidence="5" id="KW-1185">Reference proteome</keyword>
<dbReference type="PANTHER" id="PTHR43295:SF9">
    <property type="entry name" value="BIOSYNTHETIC ARGININE DECARBOXYLASE"/>
    <property type="match status" value="1"/>
</dbReference>
<dbReference type="Gene3D" id="2.40.37.10">
    <property type="entry name" value="Lyase, Ornithine Decarboxylase, Chain A, domain 1"/>
    <property type="match status" value="1"/>
</dbReference>
<dbReference type="Gene3D" id="3.20.20.10">
    <property type="entry name" value="Alanine racemase"/>
    <property type="match status" value="1"/>
</dbReference>
<dbReference type="EMBL" id="JAKJSC010000001">
    <property type="protein sequence ID" value="MDE5416964.1"/>
    <property type="molecule type" value="Genomic_DNA"/>
</dbReference>
<dbReference type="InterPro" id="IPR002985">
    <property type="entry name" value="Arg_decrbxlase"/>
</dbReference>
<evidence type="ECO:0000313" key="4">
    <source>
        <dbReference type="EMBL" id="MDE5416964.1"/>
    </source>
</evidence>
<proteinExistence type="predicted"/>